<evidence type="ECO:0000313" key="2">
    <source>
        <dbReference type="EMBL" id="EMI55491.1"/>
    </source>
</evidence>
<accession>M5UCA7</accession>
<protein>
    <submittedName>
        <fullName evidence="2">Uncharacterized protein</fullName>
    </submittedName>
</protein>
<keyword evidence="3" id="KW-1185">Reference proteome</keyword>
<gene>
    <name evidence="2" type="ORF">RSSM_03055</name>
</gene>
<evidence type="ECO:0000256" key="1">
    <source>
        <dbReference type="SAM" id="MobiDB-lite"/>
    </source>
</evidence>
<dbReference type="EMBL" id="ANOH01000214">
    <property type="protein sequence ID" value="EMI55491.1"/>
    <property type="molecule type" value="Genomic_DNA"/>
</dbReference>
<evidence type="ECO:0000313" key="3">
    <source>
        <dbReference type="Proteomes" id="UP000011885"/>
    </source>
</evidence>
<organism evidence="2 3">
    <name type="scientific">Rhodopirellula sallentina SM41</name>
    <dbReference type="NCBI Taxonomy" id="1263870"/>
    <lineage>
        <taxon>Bacteria</taxon>
        <taxon>Pseudomonadati</taxon>
        <taxon>Planctomycetota</taxon>
        <taxon>Planctomycetia</taxon>
        <taxon>Pirellulales</taxon>
        <taxon>Pirellulaceae</taxon>
        <taxon>Rhodopirellula</taxon>
    </lineage>
</organism>
<dbReference type="PATRIC" id="fig|1263870.3.peg.3245"/>
<proteinExistence type="predicted"/>
<comment type="caution">
    <text evidence="2">The sequence shown here is derived from an EMBL/GenBank/DDBJ whole genome shotgun (WGS) entry which is preliminary data.</text>
</comment>
<feature type="compositionally biased region" description="Basic residues" evidence="1">
    <location>
        <begin position="1"/>
        <end position="22"/>
    </location>
</feature>
<feature type="region of interest" description="Disordered" evidence="1">
    <location>
        <begin position="1"/>
        <end position="33"/>
    </location>
</feature>
<feature type="compositionally biased region" description="Polar residues" evidence="1">
    <location>
        <begin position="23"/>
        <end position="33"/>
    </location>
</feature>
<name>M5UCA7_9BACT</name>
<dbReference type="Proteomes" id="UP000011885">
    <property type="component" value="Unassembled WGS sequence"/>
</dbReference>
<sequence length="63" mass="7109">MQRQKRGNQTKAKTRQQSHRHQSALSRGNKQQKLPTKLLSAGISLIVIDCRQGEANPLDILCE</sequence>
<dbReference type="AlphaFoldDB" id="M5UCA7"/>
<reference evidence="2 3" key="1">
    <citation type="journal article" date="2013" name="Mar. Genomics">
        <title>Expression of sulfatases in Rhodopirellula baltica and the diversity of sulfatases in the genus Rhodopirellula.</title>
        <authorList>
            <person name="Wegner C.E."/>
            <person name="Richter-Heitmann T."/>
            <person name="Klindworth A."/>
            <person name="Klockow C."/>
            <person name="Richter M."/>
            <person name="Achstetter T."/>
            <person name="Glockner F.O."/>
            <person name="Harder J."/>
        </authorList>
    </citation>
    <scope>NUCLEOTIDE SEQUENCE [LARGE SCALE GENOMIC DNA]</scope>
    <source>
        <strain evidence="2 3">SM41</strain>
    </source>
</reference>